<evidence type="ECO:0000259" key="2">
    <source>
        <dbReference type="Pfam" id="PF12158"/>
    </source>
</evidence>
<gene>
    <name evidence="3" type="ORF">C5Y83_28555</name>
</gene>
<keyword evidence="1" id="KW-0812">Transmembrane</keyword>
<dbReference type="Pfam" id="PF12158">
    <property type="entry name" value="DUF3592"/>
    <property type="match status" value="1"/>
</dbReference>
<name>A0A2S8F8U9_9BACT</name>
<feature type="transmembrane region" description="Helical" evidence="1">
    <location>
        <begin position="144"/>
        <end position="168"/>
    </location>
</feature>
<dbReference type="AlphaFoldDB" id="A0A2S8F8U9"/>
<dbReference type="InterPro" id="IPR021994">
    <property type="entry name" value="DUF3592"/>
</dbReference>
<evidence type="ECO:0000313" key="4">
    <source>
        <dbReference type="Proteomes" id="UP000238322"/>
    </source>
</evidence>
<sequence>MTTTEPIKEGGVMLGPIGSIVVGVLAIAVGCFLAVVFNYAAFTQGFVSESWPTVEGKITSSSISESGPRDHLTFRAHVSYQYEVNETVHRSDRVDFNPTGMSSSKRVHAQEITRKYPAGKQVTIAYDPEDPNISVLEPGVKLGAAFMIGLVCIVTGGLILLSGIISAVRKKTSRLGESS</sequence>
<organism evidence="3 4">
    <name type="scientific">Blastopirellula marina</name>
    <dbReference type="NCBI Taxonomy" id="124"/>
    <lineage>
        <taxon>Bacteria</taxon>
        <taxon>Pseudomonadati</taxon>
        <taxon>Planctomycetota</taxon>
        <taxon>Planctomycetia</taxon>
        <taxon>Pirellulales</taxon>
        <taxon>Pirellulaceae</taxon>
        <taxon>Blastopirellula</taxon>
    </lineage>
</organism>
<dbReference type="EMBL" id="PUHY01000016">
    <property type="protein sequence ID" value="PQO28560.1"/>
    <property type="molecule type" value="Genomic_DNA"/>
</dbReference>
<dbReference type="OrthoDB" id="290449at2"/>
<evidence type="ECO:0000256" key="1">
    <source>
        <dbReference type="SAM" id="Phobius"/>
    </source>
</evidence>
<evidence type="ECO:0000313" key="3">
    <source>
        <dbReference type="EMBL" id="PQO28560.1"/>
    </source>
</evidence>
<accession>A0A2S8F8U9</accession>
<dbReference type="Proteomes" id="UP000238322">
    <property type="component" value="Unassembled WGS sequence"/>
</dbReference>
<feature type="transmembrane region" description="Helical" evidence="1">
    <location>
        <begin position="12"/>
        <end position="42"/>
    </location>
</feature>
<dbReference type="RefSeq" id="WP_105333228.1">
    <property type="nucleotide sequence ID" value="NZ_PUHY01000016.1"/>
</dbReference>
<proteinExistence type="predicted"/>
<keyword evidence="1" id="KW-1133">Transmembrane helix</keyword>
<keyword evidence="1" id="KW-0472">Membrane</keyword>
<protein>
    <recommendedName>
        <fullName evidence="2">DUF3592 domain-containing protein</fullName>
    </recommendedName>
</protein>
<reference evidence="3 4" key="1">
    <citation type="submission" date="2018-02" db="EMBL/GenBank/DDBJ databases">
        <title>Comparative genomes isolates from brazilian mangrove.</title>
        <authorList>
            <person name="Araujo J.E."/>
            <person name="Taketani R.G."/>
            <person name="Silva M.C.P."/>
            <person name="Loureco M.V."/>
            <person name="Andreote F.D."/>
        </authorList>
    </citation>
    <scope>NUCLEOTIDE SEQUENCE [LARGE SCALE GENOMIC DNA]</scope>
    <source>
        <strain evidence="3 4">Hex-1 MGV</strain>
    </source>
</reference>
<feature type="domain" description="DUF3592" evidence="2">
    <location>
        <begin position="54"/>
        <end position="140"/>
    </location>
</feature>
<comment type="caution">
    <text evidence="3">The sequence shown here is derived from an EMBL/GenBank/DDBJ whole genome shotgun (WGS) entry which is preliminary data.</text>
</comment>